<dbReference type="Pfam" id="PF01398">
    <property type="entry name" value="JAB"/>
    <property type="match status" value="1"/>
</dbReference>
<proteinExistence type="predicted"/>
<dbReference type="GO" id="GO:0008237">
    <property type="term" value="F:metallopeptidase activity"/>
    <property type="evidence" value="ECO:0007669"/>
    <property type="project" value="InterPro"/>
</dbReference>
<organism evidence="3 4">
    <name type="scientific">Globodera rostochiensis</name>
    <name type="common">Golden nematode worm</name>
    <name type="synonym">Heterodera rostochiensis</name>
    <dbReference type="NCBI Taxonomy" id="31243"/>
    <lineage>
        <taxon>Eukaryota</taxon>
        <taxon>Metazoa</taxon>
        <taxon>Ecdysozoa</taxon>
        <taxon>Nematoda</taxon>
        <taxon>Chromadorea</taxon>
        <taxon>Rhabditida</taxon>
        <taxon>Tylenchina</taxon>
        <taxon>Tylenchomorpha</taxon>
        <taxon>Tylenchoidea</taxon>
        <taxon>Heteroderidae</taxon>
        <taxon>Heteroderinae</taxon>
        <taxon>Globodera</taxon>
    </lineage>
</organism>
<sequence length="528" mass="60388">MRERNYLAHVYDVTVAYPGKLVQNETDMIIRGQLARNVHFDVRRISAEQLPSSDEELHQWIMDLWTEKEERLEHFYTERIPSRRRFETAGGEGNRWSRDGWAQTAVKVFGFCFWVSVVPVWLYHLSFLPFVQIGFIFLLFNYLIIYAIYGGVDELIMRGRNVLGRNGGVETSRPKRPRTETSELKRPTVFDFIMAPAPEKEKIDEKRKKNGQNVNLNADHAHCLSNVQPNLPVNKVVVHPLVLLSVVDHFNRVNKTHKVSRVVGVLLGCMKPDKTLDIANCFAVPYDEDSENSNIFFLDADFLEDMFGMFYKVAARERIVGWYHSGPRLCKNDILINEASQGRQDLALPTDAYVEVQEVHNDGSPPVKTFEHVPSEIGAEEAEEVGVEHLLRDIKNQTAGTLSQRISNQMTGIRGLENHLAGITSYLHRVASRELPINHAIIFLIQEMLNLLPEVLAPDFVDAHNVQTNDHLMSVYIGTMVRTVIALHNLIDNKLTLQKVAEKTSKEKKIRVEISTHLNPGVKEIRHF</sequence>
<feature type="transmembrane region" description="Helical" evidence="1">
    <location>
        <begin position="105"/>
        <end position="124"/>
    </location>
</feature>
<evidence type="ECO:0000313" key="4">
    <source>
        <dbReference type="WBParaSite" id="Gr19_v10_g16291.t1"/>
    </source>
</evidence>
<dbReference type="InterPro" id="IPR024969">
    <property type="entry name" value="EIF3F/CSN6-like_C"/>
</dbReference>
<dbReference type="InterPro" id="IPR032098">
    <property type="entry name" value="Acyltransf_C"/>
</dbReference>
<accession>A0A914HE34</accession>
<dbReference type="PANTHER" id="PTHR10540:SF7">
    <property type="entry name" value="26S PROTEASOME NON-ATPASE REGULATORY SUBUNIT 7"/>
    <property type="match status" value="1"/>
</dbReference>
<dbReference type="PANTHER" id="PTHR10540">
    <property type="entry name" value="EUKARYOTIC TRANSLATION INITIATION FACTOR 3 SUBUNIT F-RELATED"/>
    <property type="match status" value="1"/>
</dbReference>
<feature type="transmembrane region" description="Helical" evidence="1">
    <location>
        <begin position="130"/>
        <end position="152"/>
    </location>
</feature>
<dbReference type="AlphaFoldDB" id="A0A914HE34"/>
<protein>
    <submittedName>
        <fullName evidence="4">MPN domain-containing protein</fullName>
    </submittedName>
</protein>
<dbReference type="Proteomes" id="UP000887572">
    <property type="component" value="Unplaced"/>
</dbReference>
<dbReference type="Gene3D" id="3.40.140.10">
    <property type="entry name" value="Cytidine Deaminase, domain 2"/>
    <property type="match status" value="1"/>
</dbReference>
<evidence type="ECO:0000313" key="3">
    <source>
        <dbReference type="Proteomes" id="UP000887572"/>
    </source>
</evidence>
<dbReference type="WBParaSite" id="Gr19_v10_g16291.t1">
    <property type="protein sequence ID" value="Gr19_v10_g16291.t1"/>
    <property type="gene ID" value="Gr19_v10_g16291"/>
</dbReference>
<dbReference type="InterPro" id="IPR000555">
    <property type="entry name" value="JAMM/MPN+_dom"/>
</dbReference>
<dbReference type="SMART" id="SM00232">
    <property type="entry name" value="JAB_MPN"/>
    <property type="match status" value="1"/>
</dbReference>
<dbReference type="Pfam" id="PF16076">
    <property type="entry name" value="Acyltransf_C"/>
    <property type="match status" value="1"/>
</dbReference>
<reference evidence="4" key="1">
    <citation type="submission" date="2022-11" db="UniProtKB">
        <authorList>
            <consortium name="WormBaseParasite"/>
        </authorList>
    </citation>
    <scope>IDENTIFICATION</scope>
</reference>
<keyword evidence="3" id="KW-1185">Reference proteome</keyword>
<keyword evidence="1" id="KW-0812">Transmembrane</keyword>
<dbReference type="GO" id="GO:0000502">
    <property type="term" value="C:proteasome complex"/>
    <property type="evidence" value="ECO:0007669"/>
    <property type="project" value="TreeGrafter"/>
</dbReference>
<keyword evidence="1" id="KW-0472">Membrane</keyword>
<name>A0A914HE34_GLORO</name>
<dbReference type="PROSITE" id="PS50249">
    <property type="entry name" value="MPN"/>
    <property type="match status" value="1"/>
</dbReference>
<keyword evidence="1" id="KW-1133">Transmembrane helix</keyword>
<evidence type="ECO:0000259" key="2">
    <source>
        <dbReference type="PROSITE" id="PS50249"/>
    </source>
</evidence>
<dbReference type="Pfam" id="PF13012">
    <property type="entry name" value="MitMem_reg"/>
    <property type="match status" value="1"/>
</dbReference>
<evidence type="ECO:0000256" key="1">
    <source>
        <dbReference type="SAM" id="Phobius"/>
    </source>
</evidence>
<feature type="domain" description="MPN" evidence="2">
    <location>
        <begin position="236"/>
        <end position="376"/>
    </location>
</feature>
<dbReference type="GO" id="GO:0043161">
    <property type="term" value="P:proteasome-mediated ubiquitin-dependent protein catabolic process"/>
    <property type="evidence" value="ECO:0007669"/>
    <property type="project" value="TreeGrafter"/>
</dbReference>
<dbReference type="InterPro" id="IPR037518">
    <property type="entry name" value="MPN"/>
</dbReference>